<feature type="transmembrane region" description="Helical" evidence="7">
    <location>
        <begin position="152"/>
        <end position="174"/>
    </location>
</feature>
<feature type="compositionally biased region" description="Low complexity" evidence="6">
    <location>
        <begin position="635"/>
        <end position="645"/>
    </location>
</feature>
<accession>A0A7S3F3T5</accession>
<organism evidence="8">
    <name type="scientific">Prasinoderma singulare</name>
    <dbReference type="NCBI Taxonomy" id="676789"/>
    <lineage>
        <taxon>Eukaryota</taxon>
        <taxon>Viridiplantae</taxon>
        <taxon>Prasinodermophyta</taxon>
        <taxon>Prasinodermophyceae</taxon>
        <taxon>Prasinodermales</taxon>
        <taxon>Prasinodermaceae</taxon>
        <taxon>Prasinoderma</taxon>
    </lineage>
</organism>
<keyword evidence="4 7" id="KW-1133">Transmembrane helix</keyword>
<keyword evidence="3 7" id="KW-0812">Transmembrane</keyword>
<proteinExistence type="inferred from homology"/>
<feature type="transmembrane region" description="Helical" evidence="7">
    <location>
        <begin position="79"/>
        <end position="98"/>
    </location>
</feature>
<keyword evidence="5 7" id="KW-0472">Membrane</keyword>
<feature type="transmembrane region" description="Helical" evidence="7">
    <location>
        <begin position="119"/>
        <end position="140"/>
    </location>
</feature>
<feature type="region of interest" description="Disordered" evidence="6">
    <location>
        <begin position="635"/>
        <end position="700"/>
    </location>
</feature>
<evidence type="ECO:0000256" key="3">
    <source>
        <dbReference type="ARBA" id="ARBA00022692"/>
    </source>
</evidence>
<feature type="transmembrane region" description="Helical" evidence="7">
    <location>
        <begin position="357"/>
        <end position="379"/>
    </location>
</feature>
<name>A0A7S3F3T5_9VIRI</name>
<evidence type="ECO:0008006" key="9">
    <source>
        <dbReference type="Google" id="ProtNLM"/>
    </source>
</evidence>
<dbReference type="Pfam" id="PF04791">
    <property type="entry name" value="LMBR1"/>
    <property type="match status" value="1"/>
</dbReference>
<dbReference type="InterPro" id="IPR051584">
    <property type="entry name" value="GPCR-associated_LMBR1"/>
</dbReference>
<evidence type="ECO:0000313" key="8">
    <source>
        <dbReference type="EMBL" id="CAE0125723.1"/>
    </source>
</evidence>
<evidence type="ECO:0000256" key="6">
    <source>
        <dbReference type="SAM" id="MobiDB-lite"/>
    </source>
</evidence>
<dbReference type="EMBL" id="HBHY01001129">
    <property type="protein sequence ID" value="CAE0125723.1"/>
    <property type="molecule type" value="Transcribed_RNA"/>
</dbReference>
<protein>
    <recommendedName>
        <fullName evidence="9">LMBR1-like membrane protein</fullName>
    </recommendedName>
</protein>
<comment type="subcellular location">
    <subcellularLocation>
        <location evidence="1">Membrane</location>
        <topology evidence="1">Multi-pass membrane protein</topology>
    </subcellularLocation>
</comment>
<feature type="compositionally biased region" description="Basic and acidic residues" evidence="6">
    <location>
        <begin position="651"/>
        <end position="663"/>
    </location>
</feature>
<evidence type="ECO:0000256" key="1">
    <source>
        <dbReference type="ARBA" id="ARBA00004141"/>
    </source>
</evidence>
<dbReference type="InterPro" id="IPR006876">
    <property type="entry name" value="LMBR1-like_membr_prot"/>
</dbReference>
<feature type="transmembrane region" description="Helical" evidence="7">
    <location>
        <begin position="6"/>
        <end position="26"/>
    </location>
</feature>
<feature type="transmembrane region" description="Helical" evidence="7">
    <location>
        <begin position="399"/>
        <end position="425"/>
    </location>
</feature>
<sequence>MLWLFFTLMVPVLVAFALGLVVYYSAPHVPLDGRLNSLVSFAMSLSVLVLVPADVWSALSRVDRTGAAEALDHLTLTALWYASYGFCFVCMFTVLPVHAEALNRGERFWTNRLYESIRYNLTFFAVCTLVGVIGIGALLLRGTLTLDGLVGFLTGASNAFGLFLSLFLMGYGLVEIPKLAWRSADYITRERLATHLAGVRANQLEKAHDEMITCALCTRHLKTYMRHGPGADHLLEVSDEAERDLTELGLLAAAARAVPDREAFDDQDYDDEVGMAKLHRRLKASRTQYQRALVRLPRAVYSAIELSDRRTAGASGSFGSRFESTLSRPSGALRDGALYRQLEWVWKCRLAPLVARLAALLLALMSATVVYSQVTIAAGCGKWNLFSQIVHYGHQCDKVVWAPFAQVLVLLPLMYICWATLFGLFKIEVYSTFVLTKHASDGYSMLTCALLMCRLSPVIAYNFLRITCVDDGRCSSYFHDACAAANTEAECDTAGTVEGAPSTLCAWDAASSTCSLPKAVADTFQTVFYTNIGKQIDEAPLVGKNLNEYVPALLLLHVFLLVIGLYDRLCGICSPTQRFRFSHEDDMHEDQYMIQGRHTLREVRNNIAEGRPPLEGLPGTGQVVATFRADAASASGASNASAAPAQQQLDRQPRGRSWEETKTRLAAAAGRASRGEGVGYKHTRRGSVGVQLSRDPADVP</sequence>
<dbReference type="PANTHER" id="PTHR21355:SF0">
    <property type="entry name" value="G-PROTEIN COUPLED RECEPTOR-ASSOCIATED PROTEIN LMBRD2"/>
    <property type="match status" value="1"/>
</dbReference>
<evidence type="ECO:0000256" key="7">
    <source>
        <dbReference type="SAM" id="Phobius"/>
    </source>
</evidence>
<dbReference type="GO" id="GO:0016020">
    <property type="term" value="C:membrane"/>
    <property type="evidence" value="ECO:0007669"/>
    <property type="project" value="UniProtKB-SubCell"/>
</dbReference>
<reference evidence="8" key="1">
    <citation type="submission" date="2021-01" db="EMBL/GenBank/DDBJ databases">
        <authorList>
            <person name="Corre E."/>
            <person name="Pelletier E."/>
            <person name="Niang G."/>
            <person name="Scheremetjew M."/>
            <person name="Finn R."/>
            <person name="Kale V."/>
            <person name="Holt S."/>
            <person name="Cochrane G."/>
            <person name="Meng A."/>
            <person name="Brown T."/>
            <person name="Cohen L."/>
        </authorList>
    </citation>
    <scope>NUCLEOTIDE SEQUENCE</scope>
    <source>
        <strain evidence="8">RCC927</strain>
    </source>
</reference>
<evidence type="ECO:0000256" key="2">
    <source>
        <dbReference type="ARBA" id="ARBA00010487"/>
    </source>
</evidence>
<evidence type="ECO:0000256" key="4">
    <source>
        <dbReference type="ARBA" id="ARBA00022989"/>
    </source>
</evidence>
<dbReference type="AlphaFoldDB" id="A0A7S3F3T5"/>
<feature type="transmembrane region" description="Helical" evidence="7">
    <location>
        <begin position="549"/>
        <end position="566"/>
    </location>
</feature>
<gene>
    <name evidence="8" type="ORF">PSIN1315_LOCUS712</name>
</gene>
<comment type="similarity">
    <text evidence="2">Belongs to the LIMR family.</text>
</comment>
<dbReference type="PANTHER" id="PTHR21355">
    <property type="entry name" value="G-PROTEIN COUPLED RECEPTOR-ASSOCIATED PROTEIN LMBRD2"/>
    <property type="match status" value="1"/>
</dbReference>
<evidence type="ECO:0000256" key="5">
    <source>
        <dbReference type="ARBA" id="ARBA00023136"/>
    </source>
</evidence>
<feature type="transmembrane region" description="Helical" evidence="7">
    <location>
        <begin position="38"/>
        <end position="59"/>
    </location>
</feature>